<dbReference type="EC" id="3.1.4.-" evidence="2"/>
<reference evidence="4" key="2">
    <citation type="submission" date="2021-04" db="EMBL/GenBank/DDBJ databases">
        <authorList>
            <person name="Gilroy R."/>
        </authorList>
    </citation>
    <scope>NUCLEOTIDE SEQUENCE</scope>
    <source>
        <strain evidence="4">ChiBcec2-3848</strain>
    </source>
</reference>
<evidence type="ECO:0000313" key="5">
    <source>
        <dbReference type="Proteomes" id="UP000823886"/>
    </source>
</evidence>
<evidence type="ECO:0000256" key="1">
    <source>
        <dbReference type="ARBA" id="ARBA00008950"/>
    </source>
</evidence>
<protein>
    <recommendedName>
        <fullName evidence="2">Phosphoesterase</fullName>
        <ecNumber evidence="2">3.1.4.-</ecNumber>
    </recommendedName>
</protein>
<evidence type="ECO:0000259" key="3">
    <source>
        <dbReference type="Pfam" id="PF12850"/>
    </source>
</evidence>
<proteinExistence type="inferred from homology"/>
<gene>
    <name evidence="4" type="ORF">H9753_08570</name>
</gene>
<dbReference type="SUPFAM" id="SSF56300">
    <property type="entry name" value="Metallo-dependent phosphatases"/>
    <property type="match status" value="1"/>
</dbReference>
<sequence>MEKDREKRIAVLSDTHNLLRPEVLEILDSCCAAVHAGDISSPKVLEELENTVPLFVVRGNNDKEWAEEIPQELYFELLGLRFYMTHKKKDIPKEPKPTDLVIFGHSHKYEESWKGSTCWLNPGSCGPRRFSQPITMAVITREESGFSVERIDLLPQIRKEEVPPLQGKDLAKLINGILKDMQKGKTIREIAKKYQVTPGFAEQVCRIYVTHPGVTARGILDKMEVNSTVTKEAKDRKVSEISRGRE</sequence>
<dbReference type="GO" id="GO:0016787">
    <property type="term" value="F:hydrolase activity"/>
    <property type="evidence" value="ECO:0007669"/>
    <property type="project" value="UniProtKB-UniRule"/>
</dbReference>
<dbReference type="AlphaFoldDB" id="A0A9D2TAU3"/>
<organism evidence="4 5">
    <name type="scientific">Candidatus Blautia merdavium</name>
    <dbReference type="NCBI Taxonomy" id="2838494"/>
    <lineage>
        <taxon>Bacteria</taxon>
        <taxon>Bacillati</taxon>
        <taxon>Bacillota</taxon>
        <taxon>Clostridia</taxon>
        <taxon>Lachnospirales</taxon>
        <taxon>Lachnospiraceae</taxon>
        <taxon>Blautia</taxon>
    </lineage>
</organism>
<dbReference type="InterPro" id="IPR000979">
    <property type="entry name" value="Phosphodiesterase_MJ0936/Vps29"/>
</dbReference>
<dbReference type="EMBL" id="DWVZ01000113">
    <property type="protein sequence ID" value="HJC63655.1"/>
    <property type="molecule type" value="Genomic_DNA"/>
</dbReference>
<dbReference type="NCBIfam" id="TIGR00040">
    <property type="entry name" value="yfcE"/>
    <property type="match status" value="1"/>
</dbReference>
<dbReference type="InterPro" id="IPR024654">
    <property type="entry name" value="Calcineurin-like_PHP_lpxH"/>
</dbReference>
<name>A0A9D2TAU3_9FIRM</name>
<reference evidence="4" key="1">
    <citation type="journal article" date="2021" name="PeerJ">
        <title>Extensive microbial diversity within the chicken gut microbiome revealed by metagenomics and culture.</title>
        <authorList>
            <person name="Gilroy R."/>
            <person name="Ravi A."/>
            <person name="Getino M."/>
            <person name="Pursley I."/>
            <person name="Horton D.L."/>
            <person name="Alikhan N.F."/>
            <person name="Baker D."/>
            <person name="Gharbi K."/>
            <person name="Hall N."/>
            <person name="Watson M."/>
            <person name="Adriaenssens E.M."/>
            <person name="Foster-Nyarko E."/>
            <person name="Jarju S."/>
            <person name="Secka A."/>
            <person name="Antonio M."/>
            <person name="Oren A."/>
            <person name="Chaudhuri R.R."/>
            <person name="La Ragione R."/>
            <person name="Hildebrand F."/>
            <person name="Pallen M.J."/>
        </authorList>
    </citation>
    <scope>NUCLEOTIDE SEQUENCE</scope>
    <source>
        <strain evidence="4">ChiBcec2-3848</strain>
    </source>
</reference>
<keyword evidence="2" id="KW-0479">Metal-binding</keyword>
<comment type="similarity">
    <text evidence="1 2">Belongs to the metallophosphoesterase superfamily. YfcE family.</text>
</comment>
<dbReference type="InterPro" id="IPR029052">
    <property type="entry name" value="Metallo-depent_PP-like"/>
</dbReference>
<evidence type="ECO:0000256" key="2">
    <source>
        <dbReference type="RuleBase" id="RU362039"/>
    </source>
</evidence>
<comment type="cofactor">
    <cofactor evidence="2">
        <name>a divalent metal cation</name>
        <dbReference type="ChEBI" id="CHEBI:60240"/>
    </cofactor>
</comment>
<evidence type="ECO:0000313" key="4">
    <source>
        <dbReference type="EMBL" id="HJC63655.1"/>
    </source>
</evidence>
<dbReference type="Gene3D" id="3.60.21.10">
    <property type="match status" value="1"/>
</dbReference>
<dbReference type="Pfam" id="PF12850">
    <property type="entry name" value="Metallophos_2"/>
    <property type="match status" value="1"/>
</dbReference>
<dbReference type="Proteomes" id="UP000823886">
    <property type="component" value="Unassembled WGS sequence"/>
</dbReference>
<dbReference type="GO" id="GO:0046872">
    <property type="term" value="F:metal ion binding"/>
    <property type="evidence" value="ECO:0007669"/>
    <property type="project" value="UniProtKB-KW"/>
</dbReference>
<feature type="domain" description="Calcineurin-like phosphoesterase" evidence="3">
    <location>
        <begin position="8"/>
        <end position="142"/>
    </location>
</feature>
<accession>A0A9D2TAU3</accession>
<comment type="caution">
    <text evidence="4">The sequence shown here is derived from an EMBL/GenBank/DDBJ whole genome shotgun (WGS) entry which is preliminary data.</text>
</comment>